<sequence length="423" mass="48394">MQVLNSYNNTLTEIIEEITLDETDQCDFQLNFSLYDFPNNASLSEPLSWEEYVKIVFYVIVLIIALMGNISVILTVALNRSMRTTINLYLVNLAVADLLICICCMWVPLANSITKPLYSLGSFICKLNPFAQMTCLTASVLTLSAISCDRFIAIIFPLHVRITKQRTSVVISIIWLVSVAVAIPFLLIRKYKTYQWRNLVEHSCDDDWPRVEHWDAEAGLCLRSYPMKQIYYTFVTVTLFFLPVAIMIATYMLIICRLWRTQAPGESNIANMNVQHRAKKKVIKMVCVVLCGFVLCWSPMQIMVLYAEYWHSASQFGELPYWFEGFQYFSMFLAYFNSALNPLLYGGFNNNFRQGLCNVLKCTYARPIRRPQFSQKSRTTLMSGLTGSPSSGRINGVGPSSRTYELRSFHDFDNCRKGSSTCA</sequence>
<dbReference type="PROSITE" id="PS00237">
    <property type="entry name" value="G_PROTEIN_RECEP_F1_1"/>
    <property type="match status" value="1"/>
</dbReference>
<organism evidence="13 14">
    <name type="scientific">Larinioides sclopetarius</name>
    <dbReference type="NCBI Taxonomy" id="280406"/>
    <lineage>
        <taxon>Eukaryota</taxon>
        <taxon>Metazoa</taxon>
        <taxon>Ecdysozoa</taxon>
        <taxon>Arthropoda</taxon>
        <taxon>Chelicerata</taxon>
        <taxon>Arachnida</taxon>
        <taxon>Araneae</taxon>
        <taxon>Araneomorphae</taxon>
        <taxon>Entelegynae</taxon>
        <taxon>Araneoidea</taxon>
        <taxon>Araneidae</taxon>
        <taxon>Larinioides</taxon>
    </lineage>
</organism>
<evidence type="ECO:0000256" key="6">
    <source>
        <dbReference type="ARBA" id="ARBA00023136"/>
    </source>
</evidence>
<feature type="transmembrane region" description="Helical" evidence="11">
    <location>
        <begin position="326"/>
        <end position="345"/>
    </location>
</feature>
<keyword evidence="5 9" id="KW-0297">G-protein coupled receptor</keyword>
<comment type="caution">
    <text evidence="13">The sequence shown here is derived from an EMBL/GenBank/DDBJ whole genome shotgun (WGS) entry which is preliminary data.</text>
</comment>
<evidence type="ECO:0000256" key="9">
    <source>
        <dbReference type="RuleBase" id="RU000688"/>
    </source>
</evidence>
<protein>
    <recommendedName>
        <fullName evidence="12">G-protein coupled receptors family 1 profile domain-containing protein</fullName>
    </recommendedName>
</protein>
<evidence type="ECO:0000256" key="11">
    <source>
        <dbReference type="SAM" id="Phobius"/>
    </source>
</evidence>
<keyword evidence="3 9" id="KW-0812">Transmembrane</keyword>
<dbReference type="Pfam" id="PF00001">
    <property type="entry name" value="7tm_1"/>
    <property type="match status" value="1"/>
</dbReference>
<reference evidence="13 14" key="1">
    <citation type="submission" date="2024-04" db="EMBL/GenBank/DDBJ databases">
        <authorList>
            <person name="Rising A."/>
            <person name="Reimegard J."/>
            <person name="Sonavane S."/>
            <person name="Akerstrom W."/>
            <person name="Nylinder S."/>
            <person name="Hedman E."/>
            <person name="Kallberg Y."/>
        </authorList>
    </citation>
    <scope>NUCLEOTIDE SEQUENCE [LARGE SCALE GENOMIC DNA]</scope>
</reference>
<evidence type="ECO:0000256" key="3">
    <source>
        <dbReference type="ARBA" id="ARBA00022692"/>
    </source>
</evidence>
<feature type="transmembrane region" description="Helical" evidence="11">
    <location>
        <begin position="168"/>
        <end position="188"/>
    </location>
</feature>
<keyword evidence="4 11" id="KW-1133">Transmembrane helix</keyword>
<comment type="similarity">
    <text evidence="2 9">Belongs to the G-protein coupled receptor 1 family.</text>
</comment>
<dbReference type="Proteomes" id="UP001497382">
    <property type="component" value="Unassembled WGS sequence"/>
</dbReference>
<dbReference type="PANTHER" id="PTHR45695">
    <property type="entry name" value="LEUCOKININ RECEPTOR-RELATED"/>
    <property type="match status" value="1"/>
</dbReference>
<evidence type="ECO:0000256" key="10">
    <source>
        <dbReference type="SAM" id="MobiDB-lite"/>
    </source>
</evidence>
<evidence type="ECO:0000313" key="13">
    <source>
        <dbReference type="EMBL" id="CAL1263159.1"/>
    </source>
</evidence>
<proteinExistence type="inferred from homology"/>
<feature type="region of interest" description="Disordered" evidence="10">
    <location>
        <begin position="377"/>
        <end position="396"/>
    </location>
</feature>
<evidence type="ECO:0000313" key="14">
    <source>
        <dbReference type="Proteomes" id="UP001497382"/>
    </source>
</evidence>
<accession>A0AAV1YYR5</accession>
<dbReference type="FunFam" id="1.20.1070.10:FF:000291">
    <property type="entry name" value="Predicted protein"/>
    <property type="match status" value="1"/>
</dbReference>
<dbReference type="AlphaFoldDB" id="A0AAV1YYR5"/>
<evidence type="ECO:0000256" key="1">
    <source>
        <dbReference type="ARBA" id="ARBA00004141"/>
    </source>
</evidence>
<dbReference type="GO" id="GO:0004930">
    <property type="term" value="F:G protein-coupled receptor activity"/>
    <property type="evidence" value="ECO:0007669"/>
    <property type="project" value="UniProtKB-KW"/>
</dbReference>
<dbReference type="InterPro" id="IPR017452">
    <property type="entry name" value="GPCR_Rhodpsn_7TM"/>
</dbReference>
<dbReference type="PANTHER" id="PTHR45695:SF28">
    <property type="entry name" value="G-PROTEIN COUPLED RECEPTORS FAMILY 1 PROFILE DOMAIN-CONTAINING PROTEIN"/>
    <property type="match status" value="1"/>
</dbReference>
<feature type="transmembrane region" description="Helical" evidence="11">
    <location>
        <begin position="282"/>
        <end position="306"/>
    </location>
</feature>
<dbReference type="PRINTS" id="PR00237">
    <property type="entry name" value="GPCRRHODOPSN"/>
</dbReference>
<evidence type="ECO:0000256" key="2">
    <source>
        <dbReference type="ARBA" id="ARBA00010663"/>
    </source>
</evidence>
<dbReference type="GO" id="GO:0005886">
    <property type="term" value="C:plasma membrane"/>
    <property type="evidence" value="ECO:0007669"/>
    <property type="project" value="TreeGrafter"/>
</dbReference>
<evidence type="ECO:0000256" key="8">
    <source>
        <dbReference type="ARBA" id="ARBA00023224"/>
    </source>
</evidence>
<keyword evidence="14" id="KW-1185">Reference proteome</keyword>
<evidence type="ECO:0000256" key="4">
    <source>
        <dbReference type="ARBA" id="ARBA00022989"/>
    </source>
</evidence>
<dbReference type="PROSITE" id="PS50262">
    <property type="entry name" value="G_PROTEIN_RECEP_F1_2"/>
    <property type="match status" value="1"/>
</dbReference>
<comment type="subcellular location">
    <subcellularLocation>
        <location evidence="1">Membrane</location>
        <topology evidence="1">Multi-pass membrane protein</topology>
    </subcellularLocation>
</comment>
<evidence type="ECO:0000256" key="7">
    <source>
        <dbReference type="ARBA" id="ARBA00023170"/>
    </source>
</evidence>
<dbReference type="CDD" id="cd14993">
    <property type="entry name" value="7tmA_CCKR-like"/>
    <property type="match status" value="1"/>
</dbReference>
<gene>
    <name evidence="13" type="ORF">LARSCL_LOCUS1361</name>
</gene>
<evidence type="ECO:0000256" key="5">
    <source>
        <dbReference type="ARBA" id="ARBA00023040"/>
    </source>
</evidence>
<keyword evidence="8 9" id="KW-0807">Transducer</keyword>
<evidence type="ECO:0000259" key="12">
    <source>
        <dbReference type="PROSITE" id="PS50262"/>
    </source>
</evidence>
<feature type="transmembrane region" description="Helical" evidence="11">
    <location>
        <begin position="55"/>
        <end position="78"/>
    </location>
</feature>
<dbReference type="Gene3D" id="1.20.1070.10">
    <property type="entry name" value="Rhodopsin 7-helix transmembrane proteins"/>
    <property type="match status" value="1"/>
</dbReference>
<feature type="transmembrane region" description="Helical" evidence="11">
    <location>
        <begin position="130"/>
        <end position="156"/>
    </location>
</feature>
<name>A0AAV1YYR5_9ARAC</name>
<feature type="transmembrane region" description="Helical" evidence="11">
    <location>
        <begin position="230"/>
        <end position="254"/>
    </location>
</feature>
<feature type="transmembrane region" description="Helical" evidence="11">
    <location>
        <begin position="90"/>
        <end position="110"/>
    </location>
</feature>
<keyword evidence="6 11" id="KW-0472">Membrane</keyword>
<keyword evidence="7 9" id="KW-0675">Receptor</keyword>
<dbReference type="InterPro" id="IPR000276">
    <property type="entry name" value="GPCR_Rhodpsn"/>
</dbReference>
<dbReference type="EMBL" id="CAXIEN010000008">
    <property type="protein sequence ID" value="CAL1263159.1"/>
    <property type="molecule type" value="Genomic_DNA"/>
</dbReference>
<feature type="domain" description="G-protein coupled receptors family 1 profile" evidence="12">
    <location>
        <begin position="68"/>
        <end position="345"/>
    </location>
</feature>
<dbReference type="SUPFAM" id="SSF81321">
    <property type="entry name" value="Family A G protein-coupled receptor-like"/>
    <property type="match status" value="1"/>
</dbReference>